<evidence type="ECO:0000313" key="2">
    <source>
        <dbReference type="EMBL" id="TDU25589.1"/>
    </source>
</evidence>
<dbReference type="Proteomes" id="UP000295341">
    <property type="component" value="Unassembled WGS sequence"/>
</dbReference>
<dbReference type="GO" id="GO:0030234">
    <property type="term" value="F:enzyme regulator activity"/>
    <property type="evidence" value="ECO:0007669"/>
    <property type="project" value="TreeGrafter"/>
</dbReference>
<dbReference type="Pfam" id="PF04348">
    <property type="entry name" value="LppC"/>
    <property type="match status" value="1"/>
</dbReference>
<proteinExistence type="predicted"/>
<keyword evidence="1" id="KW-0472">Membrane</keyword>
<name>A0A4R7NXQ2_9GAMM</name>
<protein>
    <submittedName>
        <fullName evidence="2">Putative lipoprotein LppC</fullName>
    </submittedName>
</protein>
<dbReference type="Gene3D" id="3.40.50.2300">
    <property type="match status" value="2"/>
</dbReference>
<dbReference type="PANTHER" id="PTHR38038:SF1">
    <property type="entry name" value="PENICILLIN-BINDING PROTEIN ACTIVATOR LPOA"/>
    <property type="match status" value="1"/>
</dbReference>
<reference evidence="2 3" key="1">
    <citation type="submission" date="2019-03" db="EMBL/GenBank/DDBJ databases">
        <title>Genomic Encyclopedia of Type Strains, Phase IV (KMG-IV): sequencing the most valuable type-strain genomes for metagenomic binning, comparative biology and taxonomic classification.</title>
        <authorList>
            <person name="Goeker M."/>
        </authorList>
    </citation>
    <scope>NUCLEOTIDE SEQUENCE [LARGE SCALE GENOMIC DNA]</scope>
    <source>
        <strain evidence="2 3">DSM 26377</strain>
    </source>
</reference>
<dbReference type="CDD" id="cd06339">
    <property type="entry name" value="PBP1_YraM_LppC_lipoprotein-like"/>
    <property type="match status" value="1"/>
</dbReference>
<keyword evidence="3" id="KW-1185">Reference proteome</keyword>
<dbReference type="GO" id="GO:0031241">
    <property type="term" value="C:periplasmic side of cell outer membrane"/>
    <property type="evidence" value="ECO:0007669"/>
    <property type="project" value="TreeGrafter"/>
</dbReference>
<dbReference type="InterPro" id="IPR007443">
    <property type="entry name" value="LpoA"/>
</dbReference>
<evidence type="ECO:0000256" key="1">
    <source>
        <dbReference type="ARBA" id="ARBA00023136"/>
    </source>
</evidence>
<dbReference type="SUPFAM" id="SSF53822">
    <property type="entry name" value="Periplasmic binding protein-like I"/>
    <property type="match status" value="1"/>
</dbReference>
<dbReference type="EMBL" id="SOBT01000011">
    <property type="protein sequence ID" value="TDU25589.1"/>
    <property type="molecule type" value="Genomic_DNA"/>
</dbReference>
<dbReference type="PANTHER" id="PTHR38038">
    <property type="entry name" value="PENICILLIN-BINDING PROTEIN ACTIVATOR LPOA"/>
    <property type="match status" value="1"/>
</dbReference>
<keyword evidence="2" id="KW-0449">Lipoprotein</keyword>
<dbReference type="AlphaFoldDB" id="A0A4R7NXQ2"/>
<dbReference type="GO" id="GO:0009252">
    <property type="term" value="P:peptidoglycan biosynthetic process"/>
    <property type="evidence" value="ECO:0007669"/>
    <property type="project" value="TreeGrafter"/>
</dbReference>
<evidence type="ECO:0000313" key="3">
    <source>
        <dbReference type="Proteomes" id="UP000295341"/>
    </source>
</evidence>
<comment type="caution">
    <text evidence="2">The sequence shown here is derived from an EMBL/GenBank/DDBJ whole genome shotgun (WGS) entry which is preliminary data.</text>
</comment>
<accession>A0A4R7NXQ2</accession>
<dbReference type="InterPro" id="IPR028082">
    <property type="entry name" value="Peripla_BP_I"/>
</dbReference>
<sequence length="377" mass="40950">MPVRAADPPKPLLTDSGVRSIALLLPISGRFENPASALRDGFFAAHLASRYPRPLIHVYDSGETGESALTAYDTAIERSPDIVVGPLLREQLDALANQRQFVRPVLSLNYLDDAIAPPPLLYQFGLSPEDEAREAAASAIDSNLRSAVILAEESDWGTRTASSFRDHFEALGGTVLRTRRFSAVGDDSSETIRGLLDRRTINGSADEDIETVFIATGAAQARLIIPELRFYWHRPNDLVVYGVAASYDRSLSATDREGLRFCGMPVVLASASIGADPYGTSSAQSVGRTRLQSLGFDAYRIARAIRLKEFVVGTTIDGRTGALLVQDDGRILRRLSCSEVSDGHLQALDNSATATAYRQPTLTALEDRLDDGARQTR</sequence>
<organism evidence="2 3">
    <name type="scientific">Panacagrimonas perspica</name>
    <dbReference type="NCBI Taxonomy" id="381431"/>
    <lineage>
        <taxon>Bacteria</taxon>
        <taxon>Pseudomonadati</taxon>
        <taxon>Pseudomonadota</taxon>
        <taxon>Gammaproteobacteria</taxon>
        <taxon>Nevskiales</taxon>
        <taxon>Nevskiaceae</taxon>
        <taxon>Panacagrimonas</taxon>
    </lineage>
</organism>
<gene>
    <name evidence="2" type="ORF">DFR24_4028</name>
</gene>